<dbReference type="InterPro" id="IPR031336">
    <property type="entry name" value="CDC73_C"/>
</dbReference>
<dbReference type="GO" id="GO:0006368">
    <property type="term" value="P:transcription elongation by RNA polymerase II"/>
    <property type="evidence" value="ECO:0007669"/>
    <property type="project" value="InterPro"/>
</dbReference>
<keyword evidence="3" id="KW-0804">Transcription</keyword>
<feature type="region of interest" description="Disordered" evidence="5">
    <location>
        <begin position="141"/>
        <end position="168"/>
    </location>
</feature>
<dbReference type="InterPro" id="IPR038103">
    <property type="entry name" value="CDC73_C_sf"/>
</dbReference>
<comment type="caution">
    <text evidence="7">The sequence shown here is derived from an EMBL/GenBank/DDBJ whole genome shotgun (WGS) entry which is preliminary data.</text>
</comment>
<evidence type="ECO:0000259" key="6">
    <source>
        <dbReference type="Pfam" id="PF05179"/>
    </source>
</evidence>
<keyword evidence="4" id="KW-0539">Nucleus</keyword>
<dbReference type="AlphaFoldDB" id="A0A9W5WVR8"/>
<dbReference type="OrthoDB" id="2186602at2759"/>
<dbReference type="Proteomes" id="UP001057455">
    <property type="component" value="Unassembled WGS sequence"/>
</dbReference>
<dbReference type="InterPro" id="IPR007852">
    <property type="entry name" value="Cdc73/Parafibromin"/>
</dbReference>
<evidence type="ECO:0000313" key="8">
    <source>
        <dbReference type="Proteomes" id="UP001057455"/>
    </source>
</evidence>
<dbReference type="PANTHER" id="PTHR12466:SF8">
    <property type="entry name" value="PARAFIBROMIN"/>
    <property type="match status" value="1"/>
</dbReference>
<evidence type="ECO:0000256" key="4">
    <source>
        <dbReference type="ARBA" id="ARBA00023242"/>
    </source>
</evidence>
<evidence type="ECO:0000256" key="5">
    <source>
        <dbReference type="SAM" id="MobiDB-lite"/>
    </source>
</evidence>
<dbReference type="GO" id="GO:0016593">
    <property type="term" value="C:Cdc73/Paf1 complex"/>
    <property type="evidence" value="ECO:0007669"/>
    <property type="project" value="InterPro"/>
</dbReference>
<evidence type="ECO:0000256" key="2">
    <source>
        <dbReference type="ARBA" id="ARBA00010427"/>
    </source>
</evidence>
<evidence type="ECO:0000256" key="3">
    <source>
        <dbReference type="ARBA" id="ARBA00023163"/>
    </source>
</evidence>
<dbReference type="GO" id="GO:0032968">
    <property type="term" value="P:positive regulation of transcription elongation by RNA polymerase II"/>
    <property type="evidence" value="ECO:0007669"/>
    <property type="project" value="TreeGrafter"/>
</dbReference>
<evidence type="ECO:0000256" key="1">
    <source>
        <dbReference type="ARBA" id="ARBA00004123"/>
    </source>
</evidence>
<gene>
    <name evidence="7" type="ORF">BaOVIS_020010</name>
</gene>
<dbReference type="EMBL" id="BLIY01000017">
    <property type="protein sequence ID" value="GFE54597.1"/>
    <property type="molecule type" value="Genomic_DNA"/>
</dbReference>
<proteinExistence type="inferred from homology"/>
<dbReference type="Pfam" id="PF05179">
    <property type="entry name" value="CDC73_C"/>
    <property type="match status" value="1"/>
</dbReference>
<sequence>MDGSHQLFDASWDSRATHEGSASYWSDKARVASITVLKRLCDSGGPVEFAVEPSGVSVCRIPDQNIAVNVLDPSGLCSRRGDAYSIGDIIVLLCIRRAEYTYSAISQRGFKYVNVLERDRIKSLLADVEIPPDLLEAKVRYVPLNEEPGGDTSGRQDDNRELGPPQDRHKQLISDVLKLVDEQHNELKKHGLSEDSEDYKNARKKYRNTCVFATTLIERPLRSRTAVVTAHGETFERILQKLDGLQSKKPETKKRPTQKTIGNVLRTNSKLRVLDEICCKYRKKPVIIVPSSTMSILSRQNIKQLLEDHHFVDPMDSLRDGGPVTSALPMNAVEVVHTIRGRPIKFRVVENSYTSKFTASDWISVVCVILNLKGGQWQFNGYPFESFVDMFMTMKGALFTYDTDSIPAEMGNWDLKVGNLCCSLKT</sequence>
<dbReference type="GO" id="GO:0000993">
    <property type="term" value="F:RNA polymerase II complex binding"/>
    <property type="evidence" value="ECO:0007669"/>
    <property type="project" value="TreeGrafter"/>
</dbReference>
<comment type="subcellular location">
    <subcellularLocation>
        <location evidence="1">Nucleus</location>
    </subcellularLocation>
</comment>
<protein>
    <submittedName>
        <fullName evidence="7">RNA polymerase II accessory factor CDC73</fullName>
    </submittedName>
</protein>
<accession>A0A9W5WVR8</accession>
<feature type="domain" description="Cell division control protein 73 C-terminal" evidence="6">
    <location>
        <begin position="282"/>
        <end position="418"/>
    </location>
</feature>
<dbReference type="PANTHER" id="PTHR12466">
    <property type="entry name" value="CDC73 DOMAIN PROTEIN"/>
    <property type="match status" value="1"/>
</dbReference>
<dbReference type="Gene3D" id="3.40.50.11990">
    <property type="entry name" value="RNA polymerase II accessory factor, Cdc73 C-terminal domain"/>
    <property type="match status" value="1"/>
</dbReference>
<feature type="compositionally biased region" description="Basic and acidic residues" evidence="5">
    <location>
        <begin position="154"/>
        <end position="168"/>
    </location>
</feature>
<keyword evidence="8" id="KW-1185">Reference proteome</keyword>
<name>A0A9W5WVR8_BABOV</name>
<organism evidence="7 8">
    <name type="scientific">Babesia ovis</name>
    <dbReference type="NCBI Taxonomy" id="5869"/>
    <lineage>
        <taxon>Eukaryota</taxon>
        <taxon>Sar</taxon>
        <taxon>Alveolata</taxon>
        <taxon>Apicomplexa</taxon>
        <taxon>Aconoidasida</taxon>
        <taxon>Piroplasmida</taxon>
        <taxon>Babesiidae</taxon>
        <taxon>Babesia</taxon>
    </lineage>
</organism>
<evidence type="ECO:0000313" key="7">
    <source>
        <dbReference type="EMBL" id="GFE54597.1"/>
    </source>
</evidence>
<comment type="similarity">
    <text evidence="2">Belongs to the CDC73 family.</text>
</comment>
<reference evidence="7" key="1">
    <citation type="submission" date="2019-12" db="EMBL/GenBank/DDBJ databases">
        <title>Genome sequence of Babesia ovis.</title>
        <authorList>
            <person name="Yamagishi J."/>
            <person name="Sevinc F."/>
            <person name="Xuan X."/>
        </authorList>
    </citation>
    <scope>NUCLEOTIDE SEQUENCE</scope>
    <source>
        <strain evidence="7">Selcuk</strain>
    </source>
</reference>